<evidence type="ECO:0000256" key="5">
    <source>
        <dbReference type="ARBA" id="ARBA00022842"/>
    </source>
</evidence>
<dbReference type="Gene3D" id="3.40.50.1010">
    <property type="entry name" value="5'-nuclease"/>
    <property type="match status" value="1"/>
</dbReference>
<dbReference type="HAMAP" id="MF_00265">
    <property type="entry name" value="VapC_Nob1"/>
    <property type="match status" value="1"/>
</dbReference>
<keyword evidence="1 6" id="KW-1277">Toxin-antitoxin system</keyword>
<dbReference type="EC" id="3.1.-.-" evidence="6"/>
<keyword evidence="5 6" id="KW-0460">Magnesium</keyword>
<keyword evidence="6" id="KW-0800">Toxin</keyword>
<reference evidence="9" key="1">
    <citation type="journal article" date="2019" name="Int. J. Syst. Evol. Microbiol.">
        <title>The Global Catalogue of Microorganisms (GCM) 10K type strain sequencing project: providing services to taxonomists for standard genome sequencing and annotation.</title>
        <authorList>
            <consortium name="The Broad Institute Genomics Platform"/>
            <consortium name="The Broad Institute Genome Sequencing Center for Infectious Disease"/>
            <person name="Wu L."/>
            <person name="Ma J."/>
        </authorList>
    </citation>
    <scope>NUCLEOTIDE SEQUENCE [LARGE SCALE GENOMIC DNA]</scope>
    <source>
        <strain evidence="9">JCM 18302</strain>
    </source>
</reference>
<evidence type="ECO:0000313" key="9">
    <source>
        <dbReference type="Proteomes" id="UP001500804"/>
    </source>
</evidence>
<dbReference type="SUPFAM" id="SSF88723">
    <property type="entry name" value="PIN domain-like"/>
    <property type="match status" value="1"/>
</dbReference>
<comment type="similarity">
    <text evidence="6">Belongs to the PINc/VapC protein family.</text>
</comment>
<comment type="caution">
    <text evidence="8">The sequence shown here is derived from an EMBL/GenBank/DDBJ whole genome shotgun (WGS) entry which is preliminary data.</text>
</comment>
<dbReference type="Proteomes" id="UP001500804">
    <property type="component" value="Unassembled WGS sequence"/>
</dbReference>
<keyword evidence="3 6" id="KW-0479">Metal-binding</keyword>
<dbReference type="RefSeq" id="WP_345604793.1">
    <property type="nucleotide sequence ID" value="NZ_BAABJO010000007.1"/>
</dbReference>
<dbReference type="InterPro" id="IPR022907">
    <property type="entry name" value="VapC_family"/>
</dbReference>
<dbReference type="EMBL" id="BAABJO010000007">
    <property type="protein sequence ID" value="GAA5118143.1"/>
    <property type="molecule type" value="Genomic_DNA"/>
</dbReference>
<evidence type="ECO:0000256" key="4">
    <source>
        <dbReference type="ARBA" id="ARBA00022801"/>
    </source>
</evidence>
<feature type="binding site" evidence="6">
    <location>
        <position position="98"/>
    </location>
    <ligand>
        <name>Mg(2+)</name>
        <dbReference type="ChEBI" id="CHEBI:18420"/>
    </ligand>
</feature>
<keyword evidence="4 6" id="KW-0378">Hydrolase</keyword>
<evidence type="ECO:0000256" key="1">
    <source>
        <dbReference type="ARBA" id="ARBA00022649"/>
    </source>
</evidence>
<feature type="binding site" evidence="6">
    <location>
        <position position="5"/>
    </location>
    <ligand>
        <name>Mg(2+)</name>
        <dbReference type="ChEBI" id="CHEBI:18420"/>
    </ligand>
</feature>
<evidence type="ECO:0000256" key="2">
    <source>
        <dbReference type="ARBA" id="ARBA00022722"/>
    </source>
</evidence>
<keyword evidence="2 6" id="KW-0540">Nuclease</keyword>
<evidence type="ECO:0000313" key="8">
    <source>
        <dbReference type="EMBL" id="GAA5118143.1"/>
    </source>
</evidence>
<dbReference type="InterPro" id="IPR029060">
    <property type="entry name" value="PIN-like_dom_sf"/>
</dbReference>
<organism evidence="8 9">
    <name type="scientific">Pseudonocardia adelaidensis</name>
    <dbReference type="NCBI Taxonomy" id="648754"/>
    <lineage>
        <taxon>Bacteria</taxon>
        <taxon>Bacillati</taxon>
        <taxon>Actinomycetota</taxon>
        <taxon>Actinomycetes</taxon>
        <taxon>Pseudonocardiales</taxon>
        <taxon>Pseudonocardiaceae</taxon>
        <taxon>Pseudonocardia</taxon>
    </lineage>
</organism>
<comment type="function">
    <text evidence="6">Toxic component of a toxin-antitoxin (TA) system. An RNase.</text>
</comment>
<dbReference type="InterPro" id="IPR002716">
    <property type="entry name" value="PIN_dom"/>
</dbReference>
<evidence type="ECO:0000256" key="6">
    <source>
        <dbReference type="HAMAP-Rule" id="MF_00265"/>
    </source>
</evidence>
<keyword evidence="9" id="KW-1185">Reference proteome</keyword>
<evidence type="ECO:0000259" key="7">
    <source>
        <dbReference type="Pfam" id="PF01850"/>
    </source>
</evidence>
<feature type="domain" description="PIN" evidence="7">
    <location>
        <begin position="3"/>
        <end position="123"/>
    </location>
</feature>
<evidence type="ECO:0000256" key="3">
    <source>
        <dbReference type="ARBA" id="ARBA00022723"/>
    </source>
</evidence>
<proteinExistence type="inferred from homology"/>
<name>A0ABP9NHH8_9PSEU</name>
<protein>
    <recommendedName>
        <fullName evidence="6">Ribonuclease VapC</fullName>
        <shortName evidence="6">RNase VapC</shortName>
        <ecNumber evidence="6">3.1.-.-</ecNumber>
    </recommendedName>
    <alternativeName>
        <fullName evidence="6">Toxin VapC</fullName>
    </alternativeName>
</protein>
<gene>
    <name evidence="6" type="primary">vapC</name>
    <name evidence="8" type="ORF">GCM10023320_21560</name>
</gene>
<dbReference type="Pfam" id="PF01850">
    <property type="entry name" value="PIN"/>
    <property type="match status" value="1"/>
</dbReference>
<accession>A0ABP9NHH8</accession>
<comment type="cofactor">
    <cofactor evidence="6">
        <name>Mg(2+)</name>
        <dbReference type="ChEBI" id="CHEBI:18420"/>
    </cofactor>
</comment>
<sequence>MITCDTSVLIAAFARWHTDHGAAAAAVRRGGAIVDHVAVETFSVLTRLPPPRRVPAHLVTAFLDGHFPGSVPRLASTPSTDVLDIAVRGGIAGGAIYDLVVALAAQRGGAVLLSLDQRAAKTYEAAGVEYELLGG</sequence>